<name>A0A0J6WJZ0_9MYCO</name>
<proteinExistence type="predicted"/>
<protein>
    <submittedName>
        <fullName evidence="2">Uncharacterized protein</fullName>
    </submittedName>
</protein>
<feature type="region of interest" description="Disordered" evidence="1">
    <location>
        <begin position="68"/>
        <end position="92"/>
    </location>
</feature>
<sequence>MHTHHLNATSDVSLQPYSNQCTYSIGTGINADAAPRRRRRTAIHTRYVDPVNPAAAELNKDAGNAFGNMCTRRKSHQDDRPTWRMTNGGQSRSHFECQLCPYRCPEYG</sequence>
<organism evidence="2 3">
    <name type="scientific">Mycolicibacterium chlorophenolicum</name>
    <dbReference type="NCBI Taxonomy" id="37916"/>
    <lineage>
        <taxon>Bacteria</taxon>
        <taxon>Bacillati</taxon>
        <taxon>Actinomycetota</taxon>
        <taxon>Actinomycetes</taxon>
        <taxon>Mycobacteriales</taxon>
        <taxon>Mycobacteriaceae</taxon>
        <taxon>Mycolicibacterium</taxon>
    </lineage>
</organism>
<gene>
    <name evidence="2" type="ORF">MCHLDSM_00287</name>
</gene>
<evidence type="ECO:0000256" key="1">
    <source>
        <dbReference type="SAM" id="MobiDB-lite"/>
    </source>
</evidence>
<dbReference type="Proteomes" id="UP000036513">
    <property type="component" value="Unassembled WGS sequence"/>
</dbReference>
<evidence type="ECO:0000313" key="3">
    <source>
        <dbReference type="Proteomes" id="UP000036513"/>
    </source>
</evidence>
<accession>A0A0J6WJZ0</accession>
<reference evidence="2 3" key="1">
    <citation type="journal article" date="2015" name="Genome Biol. Evol.">
        <title>Characterization of Three Mycobacterium spp. with Potential Use in Bioremediation by Genome Sequencing and Comparative Genomics.</title>
        <authorList>
            <person name="Das S."/>
            <person name="Pettersson B.M."/>
            <person name="Behra P.R."/>
            <person name="Ramesh M."/>
            <person name="Dasgupta S."/>
            <person name="Bhattacharya A."/>
            <person name="Kirsebom L.A."/>
        </authorList>
    </citation>
    <scope>NUCLEOTIDE SEQUENCE [LARGE SCALE GENOMIC DNA]</scope>
    <source>
        <strain evidence="2 3">DSM 43826</strain>
    </source>
</reference>
<keyword evidence="3" id="KW-1185">Reference proteome</keyword>
<comment type="caution">
    <text evidence="2">The sequence shown here is derived from an EMBL/GenBank/DDBJ whole genome shotgun (WGS) entry which is preliminary data.</text>
</comment>
<dbReference type="AlphaFoldDB" id="A0A0J6WJZ0"/>
<dbReference type="EMBL" id="JYNL01000003">
    <property type="protein sequence ID" value="KMO83635.1"/>
    <property type="molecule type" value="Genomic_DNA"/>
</dbReference>
<evidence type="ECO:0000313" key="2">
    <source>
        <dbReference type="EMBL" id="KMO83635.1"/>
    </source>
</evidence>